<dbReference type="GO" id="GO:0016020">
    <property type="term" value="C:membrane"/>
    <property type="evidence" value="ECO:0007669"/>
    <property type="project" value="UniProtKB-SubCell"/>
</dbReference>
<dbReference type="InterPro" id="IPR000538">
    <property type="entry name" value="Link_dom"/>
</dbReference>
<dbReference type="PRINTS" id="PR01265">
    <property type="entry name" value="LINKMODULE"/>
</dbReference>
<gene>
    <name evidence="7" type="ORF">EOD39_21955</name>
</gene>
<keyword evidence="4" id="KW-0325">Glycoprotein</keyword>
<dbReference type="PANTHER" id="PTHR24038:SF8">
    <property type="entry name" value="STABILIN-1"/>
    <property type="match status" value="1"/>
</dbReference>
<evidence type="ECO:0000256" key="4">
    <source>
        <dbReference type="ARBA" id="ARBA00023180"/>
    </source>
</evidence>
<dbReference type="GO" id="GO:0007155">
    <property type="term" value="P:cell adhesion"/>
    <property type="evidence" value="ECO:0007669"/>
    <property type="project" value="InterPro"/>
</dbReference>
<name>A0A444UR90_ACIRT</name>
<dbReference type="InterPro" id="IPR016187">
    <property type="entry name" value="CTDL_fold"/>
</dbReference>
<dbReference type="Pfam" id="PF00193">
    <property type="entry name" value="Xlink"/>
    <property type="match status" value="1"/>
</dbReference>
<dbReference type="InterPro" id="IPR016186">
    <property type="entry name" value="C-type_lectin-like/link_sf"/>
</dbReference>
<dbReference type="SUPFAM" id="SSF56436">
    <property type="entry name" value="C-type lectin-like"/>
    <property type="match status" value="1"/>
</dbReference>
<reference evidence="7 8" key="1">
    <citation type="submission" date="2019-01" db="EMBL/GenBank/DDBJ databases">
        <title>Draft Genome and Complete Hox-Cluster Characterization of the Sterlet Sturgeon (Acipenser ruthenus).</title>
        <authorList>
            <person name="Wei Q."/>
        </authorList>
    </citation>
    <scope>NUCLEOTIDE SEQUENCE [LARGE SCALE GENOMIC DNA]</scope>
    <source>
        <strain evidence="7">WHYD16114868_AA</strain>
        <tissue evidence="7">Blood</tissue>
    </source>
</reference>
<dbReference type="GO" id="GO:0005540">
    <property type="term" value="F:hyaluronic acid binding"/>
    <property type="evidence" value="ECO:0007669"/>
    <property type="project" value="InterPro"/>
</dbReference>
<dbReference type="AlphaFoldDB" id="A0A444UR90"/>
<dbReference type="Gene3D" id="3.10.100.10">
    <property type="entry name" value="Mannose-Binding Protein A, subunit A"/>
    <property type="match status" value="1"/>
</dbReference>
<feature type="domain" description="Link" evidence="6">
    <location>
        <begin position="1"/>
        <end position="62"/>
    </location>
</feature>
<feature type="disulfide bond" evidence="5">
    <location>
        <begin position="18"/>
        <end position="39"/>
    </location>
</feature>
<evidence type="ECO:0000313" key="7">
    <source>
        <dbReference type="EMBL" id="RXM90680.1"/>
    </source>
</evidence>
<evidence type="ECO:0000313" key="8">
    <source>
        <dbReference type="Proteomes" id="UP000289886"/>
    </source>
</evidence>
<sequence length="86" mass="9299">MATIAQLSAAQQFGYHSCAAGWLDSENVGYPTTNPSLNCGNNHVGVVLYNKPGSLYDAYCYRIKGILTNTAGFHDSQVYTIATYSI</sequence>
<evidence type="ECO:0000256" key="2">
    <source>
        <dbReference type="ARBA" id="ARBA00023136"/>
    </source>
</evidence>
<accession>A0A444UR90</accession>
<protein>
    <submittedName>
        <fullName evidence="7">Stabilin-1</fullName>
    </submittedName>
</protein>
<organism evidence="7 8">
    <name type="scientific">Acipenser ruthenus</name>
    <name type="common">Sterlet sturgeon</name>
    <dbReference type="NCBI Taxonomy" id="7906"/>
    <lineage>
        <taxon>Eukaryota</taxon>
        <taxon>Metazoa</taxon>
        <taxon>Chordata</taxon>
        <taxon>Craniata</taxon>
        <taxon>Vertebrata</taxon>
        <taxon>Euteleostomi</taxon>
        <taxon>Actinopterygii</taxon>
        <taxon>Chondrostei</taxon>
        <taxon>Acipenseriformes</taxon>
        <taxon>Acipenseridae</taxon>
        <taxon>Acipenser</taxon>
    </lineage>
</organism>
<proteinExistence type="predicted"/>
<evidence type="ECO:0000256" key="3">
    <source>
        <dbReference type="ARBA" id="ARBA00023157"/>
    </source>
</evidence>
<keyword evidence="8" id="KW-1185">Reference proteome</keyword>
<dbReference type="PANTHER" id="PTHR24038">
    <property type="entry name" value="STABILIN"/>
    <property type="match status" value="1"/>
</dbReference>
<evidence type="ECO:0000256" key="1">
    <source>
        <dbReference type="ARBA" id="ARBA00004370"/>
    </source>
</evidence>
<evidence type="ECO:0000256" key="5">
    <source>
        <dbReference type="PROSITE-ProRule" id="PRU00323"/>
    </source>
</evidence>
<dbReference type="Proteomes" id="UP000289886">
    <property type="component" value="Unassembled WGS sequence"/>
</dbReference>
<dbReference type="PROSITE" id="PS50963">
    <property type="entry name" value="LINK_2"/>
    <property type="match status" value="1"/>
</dbReference>
<dbReference type="SMART" id="SM00445">
    <property type="entry name" value="LINK"/>
    <property type="match status" value="1"/>
</dbReference>
<comment type="caution">
    <text evidence="5">Lacks conserved residue(s) required for the propagation of feature annotation.</text>
</comment>
<keyword evidence="3 5" id="KW-1015">Disulfide bond</keyword>
<comment type="caution">
    <text evidence="7">The sequence shown here is derived from an EMBL/GenBank/DDBJ whole genome shotgun (WGS) entry which is preliminary data.</text>
</comment>
<dbReference type="EMBL" id="SCEB01014869">
    <property type="protein sequence ID" value="RXM90680.1"/>
    <property type="molecule type" value="Genomic_DNA"/>
</dbReference>
<keyword evidence="2" id="KW-0472">Membrane</keyword>
<comment type="subcellular location">
    <subcellularLocation>
        <location evidence="1">Membrane</location>
    </subcellularLocation>
</comment>
<evidence type="ECO:0000259" key="6">
    <source>
        <dbReference type="PROSITE" id="PS50963"/>
    </source>
</evidence>